<reference evidence="7" key="2">
    <citation type="submission" date="2021-09" db="EMBL/GenBank/DDBJ databases">
        <authorList>
            <person name="Gilroy R."/>
        </authorList>
    </citation>
    <scope>NUCLEOTIDE SEQUENCE</scope>
    <source>
        <strain evidence="7">ChiGjej3B3-7470</strain>
    </source>
</reference>
<dbReference type="GO" id="GO:0005886">
    <property type="term" value="C:plasma membrane"/>
    <property type="evidence" value="ECO:0007669"/>
    <property type="project" value="UniProtKB-SubCell"/>
</dbReference>
<dbReference type="PANTHER" id="PTHR23542:SF1">
    <property type="entry name" value="MAJOR FACILITATOR SUPERFAMILY (MFS) PROFILE DOMAIN-CONTAINING PROTEIN"/>
    <property type="match status" value="1"/>
</dbReference>
<feature type="domain" description="Major facilitator superfamily (MFS) profile" evidence="6">
    <location>
        <begin position="1"/>
        <end position="191"/>
    </location>
</feature>
<dbReference type="SUPFAM" id="SSF103473">
    <property type="entry name" value="MFS general substrate transporter"/>
    <property type="match status" value="1"/>
</dbReference>
<feature type="transmembrane region" description="Helical" evidence="5">
    <location>
        <begin position="158"/>
        <end position="182"/>
    </location>
</feature>
<dbReference type="AlphaFoldDB" id="A0A921EL53"/>
<keyword evidence="3 5" id="KW-1133">Transmembrane helix</keyword>
<evidence type="ECO:0000256" key="3">
    <source>
        <dbReference type="ARBA" id="ARBA00022989"/>
    </source>
</evidence>
<dbReference type="InterPro" id="IPR036259">
    <property type="entry name" value="MFS_trans_sf"/>
</dbReference>
<gene>
    <name evidence="7" type="ORF">K8V15_00730</name>
</gene>
<protein>
    <submittedName>
        <fullName evidence="7">MFS transporter</fullName>
    </submittedName>
</protein>
<feature type="transmembrane region" description="Helical" evidence="5">
    <location>
        <begin position="133"/>
        <end position="152"/>
    </location>
</feature>
<reference evidence="7" key="1">
    <citation type="journal article" date="2021" name="PeerJ">
        <title>Extensive microbial diversity within the chicken gut microbiome revealed by metagenomics and culture.</title>
        <authorList>
            <person name="Gilroy R."/>
            <person name="Ravi A."/>
            <person name="Getino M."/>
            <person name="Pursley I."/>
            <person name="Horton D.L."/>
            <person name="Alikhan N.F."/>
            <person name="Baker D."/>
            <person name="Gharbi K."/>
            <person name="Hall N."/>
            <person name="Watson M."/>
            <person name="Adriaenssens E.M."/>
            <person name="Foster-Nyarko E."/>
            <person name="Jarju S."/>
            <person name="Secka A."/>
            <person name="Antonio M."/>
            <person name="Oren A."/>
            <person name="Chaudhuri R.R."/>
            <person name="La Ragione R."/>
            <person name="Hildebrand F."/>
            <person name="Pallen M.J."/>
        </authorList>
    </citation>
    <scope>NUCLEOTIDE SEQUENCE</scope>
    <source>
        <strain evidence="7">ChiGjej3B3-7470</strain>
    </source>
</reference>
<evidence type="ECO:0000313" key="8">
    <source>
        <dbReference type="Proteomes" id="UP000712713"/>
    </source>
</evidence>
<sequence>MRDFTSLLIAPGLARILLTQLAARFPAGMYSLGFLMHIERTHGSYTAAGLVLAAFSVGMAVAGPLVSRQLSRFGTLPVLLSTLVISVTSVVLLATLHLSLPAAMALAALAGAAMPPVIPTVRTLYPRLAPKHLITALFSFDAALQEVIWVIGPVAITLMVAGLGSTTALLVVAAVQVIGGLLSSSRRACER</sequence>
<accession>A0A921EL53</accession>
<evidence type="ECO:0000256" key="4">
    <source>
        <dbReference type="ARBA" id="ARBA00023136"/>
    </source>
</evidence>
<dbReference type="Pfam" id="PF07690">
    <property type="entry name" value="MFS_1"/>
    <property type="match status" value="1"/>
</dbReference>
<dbReference type="InterPro" id="IPR011701">
    <property type="entry name" value="MFS"/>
</dbReference>
<evidence type="ECO:0000313" key="7">
    <source>
        <dbReference type="EMBL" id="HJE50507.1"/>
    </source>
</evidence>
<keyword evidence="2 5" id="KW-0812">Transmembrane</keyword>
<dbReference type="PANTHER" id="PTHR23542">
    <property type="match status" value="1"/>
</dbReference>
<comment type="caution">
    <text evidence="7">The sequence shown here is derived from an EMBL/GenBank/DDBJ whole genome shotgun (WGS) entry which is preliminary data.</text>
</comment>
<organism evidence="7 8">
    <name type="scientific">Tessaracoccus flavescens</name>
    <dbReference type="NCBI Taxonomy" id="399497"/>
    <lineage>
        <taxon>Bacteria</taxon>
        <taxon>Bacillati</taxon>
        <taxon>Actinomycetota</taxon>
        <taxon>Actinomycetes</taxon>
        <taxon>Propionibacteriales</taxon>
        <taxon>Propionibacteriaceae</taxon>
        <taxon>Tessaracoccus</taxon>
    </lineage>
</organism>
<proteinExistence type="predicted"/>
<comment type="subcellular location">
    <subcellularLocation>
        <location evidence="1">Cell membrane</location>
        <topology evidence="1">Multi-pass membrane protein</topology>
    </subcellularLocation>
</comment>
<dbReference type="Gene3D" id="1.20.1250.20">
    <property type="entry name" value="MFS general substrate transporter like domains"/>
    <property type="match status" value="1"/>
</dbReference>
<dbReference type="EMBL" id="DYZF01000020">
    <property type="protein sequence ID" value="HJE50507.1"/>
    <property type="molecule type" value="Genomic_DNA"/>
</dbReference>
<evidence type="ECO:0000259" key="6">
    <source>
        <dbReference type="PROSITE" id="PS50850"/>
    </source>
</evidence>
<feature type="transmembrane region" description="Helical" evidence="5">
    <location>
        <begin position="47"/>
        <end position="66"/>
    </location>
</feature>
<dbReference type="PROSITE" id="PS50850">
    <property type="entry name" value="MFS"/>
    <property type="match status" value="1"/>
</dbReference>
<dbReference type="InterPro" id="IPR020846">
    <property type="entry name" value="MFS_dom"/>
</dbReference>
<evidence type="ECO:0000256" key="2">
    <source>
        <dbReference type="ARBA" id="ARBA00022692"/>
    </source>
</evidence>
<feature type="transmembrane region" description="Helical" evidence="5">
    <location>
        <begin position="78"/>
        <end position="96"/>
    </location>
</feature>
<evidence type="ECO:0000256" key="1">
    <source>
        <dbReference type="ARBA" id="ARBA00004651"/>
    </source>
</evidence>
<dbReference type="GO" id="GO:0022857">
    <property type="term" value="F:transmembrane transporter activity"/>
    <property type="evidence" value="ECO:0007669"/>
    <property type="project" value="InterPro"/>
</dbReference>
<name>A0A921EL53_9ACTN</name>
<dbReference type="Proteomes" id="UP000712713">
    <property type="component" value="Unassembled WGS sequence"/>
</dbReference>
<evidence type="ECO:0000256" key="5">
    <source>
        <dbReference type="SAM" id="Phobius"/>
    </source>
</evidence>
<keyword evidence="4 5" id="KW-0472">Membrane</keyword>
<feature type="transmembrane region" description="Helical" evidence="5">
    <location>
        <begin position="102"/>
        <end position="121"/>
    </location>
</feature>